<dbReference type="EMBL" id="JAIQCV010000010">
    <property type="protein sequence ID" value="KAH1057101.1"/>
    <property type="molecule type" value="Genomic_DNA"/>
</dbReference>
<dbReference type="Proteomes" id="UP000828251">
    <property type="component" value="Unassembled WGS sequence"/>
</dbReference>
<evidence type="ECO:0000313" key="1">
    <source>
        <dbReference type="EMBL" id="KAH1057101.1"/>
    </source>
</evidence>
<dbReference type="OrthoDB" id="10499332at2759"/>
<evidence type="ECO:0000313" key="2">
    <source>
        <dbReference type="Proteomes" id="UP000828251"/>
    </source>
</evidence>
<proteinExistence type="predicted"/>
<sequence>MGRDEIFFLEEELVQLTVKSSLVVPVNPIERSKIRLVLSPFWIKVGPCLPGCDKKDLMHAIGSTFGGVLRSKVKGDFCWLKIQLDAQKPLRRGIFVSAGNQEKI</sequence>
<accession>A0A9D3UTQ8</accession>
<name>A0A9D3UTQ8_9ROSI</name>
<protein>
    <recommendedName>
        <fullName evidence="3">DUF4283 domain-containing protein</fullName>
    </recommendedName>
</protein>
<comment type="caution">
    <text evidence="1">The sequence shown here is derived from an EMBL/GenBank/DDBJ whole genome shotgun (WGS) entry which is preliminary data.</text>
</comment>
<reference evidence="1 2" key="1">
    <citation type="journal article" date="2021" name="Plant Biotechnol. J.">
        <title>Multi-omics assisted identification of the key and species-specific regulatory components of drought-tolerant mechanisms in Gossypium stocksii.</title>
        <authorList>
            <person name="Yu D."/>
            <person name="Ke L."/>
            <person name="Zhang D."/>
            <person name="Wu Y."/>
            <person name="Sun Y."/>
            <person name="Mei J."/>
            <person name="Sun J."/>
            <person name="Sun Y."/>
        </authorList>
    </citation>
    <scope>NUCLEOTIDE SEQUENCE [LARGE SCALE GENOMIC DNA]</scope>
    <source>
        <strain evidence="2">cv. E1</strain>
        <tissue evidence="1">Leaf</tissue>
    </source>
</reference>
<dbReference type="AlphaFoldDB" id="A0A9D3UTQ8"/>
<organism evidence="1 2">
    <name type="scientific">Gossypium stocksii</name>
    <dbReference type="NCBI Taxonomy" id="47602"/>
    <lineage>
        <taxon>Eukaryota</taxon>
        <taxon>Viridiplantae</taxon>
        <taxon>Streptophyta</taxon>
        <taxon>Embryophyta</taxon>
        <taxon>Tracheophyta</taxon>
        <taxon>Spermatophyta</taxon>
        <taxon>Magnoliopsida</taxon>
        <taxon>eudicotyledons</taxon>
        <taxon>Gunneridae</taxon>
        <taxon>Pentapetalae</taxon>
        <taxon>rosids</taxon>
        <taxon>malvids</taxon>
        <taxon>Malvales</taxon>
        <taxon>Malvaceae</taxon>
        <taxon>Malvoideae</taxon>
        <taxon>Gossypium</taxon>
    </lineage>
</organism>
<evidence type="ECO:0008006" key="3">
    <source>
        <dbReference type="Google" id="ProtNLM"/>
    </source>
</evidence>
<keyword evidence="2" id="KW-1185">Reference proteome</keyword>
<gene>
    <name evidence="1" type="ORF">J1N35_035166</name>
</gene>